<organism evidence="2 3">
    <name type="scientific">Eleutherodactylus coqui</name>
    <name type="common">Puerto Rican coqui</name>
    <dbReference type="NCBI Taxonomy" id="57060"/>
    <lineage>
        <taxon>Eukaryota</taxon>
        <taxon>Metazoa</taxon>
        <taxon>Chordata</taxon>
        <taxon>Craniata</taxon>
        <taxon>Vertebrata</taxon>
        <taxon>Euteleostomi</taxon>
        <taxon>Amphibia</taxon>
        <taxon>Batrachia</taxon>
        <taxon>Anura</taxon>
        <taxon>Neobatrachia</taxon>
        <taxon>Hyloidea</taxon>
        <taxon>Eleutherodactylidae</taxon>
        <taxon>Eleutherodactylinae</taxon>
        <taxon>Eleutherodactylus</taxon>
        <taxon>Eleutherodactylus</taxon>
    </lineage>
</organism>
<reference evidence="2" key="1">
    <citation type="thesis" date="2020" institute="ProQuest LLC" country="789 East Eisenhower Parkway, Ann Arbor, MI, USA">
        <title>Comparative Genomics and Chromosome Evolution.</title>
        <authorList>
            <person name="Mudd A.B."/>
        </authorList>
    </citation>
    <scope>NUCLEOTIDE SEQUENCE</scope>
    <source>
        <strain evidence="2">HN-11 Male</strain>
        <tissue evidence="2">Kidney and liver</tissue>
    </source>
</reference>
<dbReference type="EMBL" id="WNTK01001120">
    <property type="protein sequence ID" value="KAG9467920.1"/>
    <property type="molecule type" value="Genomic_DNA"/>
</dbReference>
<sequence>MEPLGRVTGRPGMCFFIFSCDPALSPIDVGARQQSDPFQSPKSAPSDLCKEACPQDSEKSDFSGVCGRIGKVHKINSSPASLSHPPIAP</sequence>
<proteinExistence type="predicted"/>
<protein>
    <submittedName>
        <fullName evidence="2">Uncharacterized protein</fullName>
    </submittedName>
</protein>
<comment type="caution">
    <text evidence="2">The sequence shown here is derived from an EMBL/GenBank/DDBJ whole genome shotgun (WGS) entry which is preliminary data.</text>
</comment>
<dbReference type="AlphaFoldDB" id="A0A8J6EF26"/>
<dbReference type="Proteomes" id="UP000770717">
    <property type="component" value="Unassembled WGS sequence"/>
</dbReference>
<accession>A0A8J6EF26</accession>
<keyword evidence="3" id="KW-1185">Reference proteome</keyword>
<feature type="compositionally biased region" description="Polar residues" evidence="1">
    <location>
        <begin position="32"/>
        <end position="43"/>
    </location>
</feature>
<feature type="region of interest" description="Disordered" evidence="1">
    <location>
        <begin position="29"/>
        <end position="59"/>
    </location>
</feature>
<evidence type="ECO:0000313" key="2">
    <source>
        <dbReference type="EMBL" id="KAG9467920.1"/>
    </source>
</evidence>
<gene>
    <name evidence="2" type="ORF">GDO78_014039</name>
</gene>
<name>A0A8J6EF26_ELECQ</name>
<evidence type="ECO:0000313" key="3">
    <source>
        <dbReference type="Proteomes" id="UP000770717"/>
    </source>
</evidence>
<evidence type="ECO:0000256" key="1">
    <source>
        <dbReference type="SAM" id="MobiDB-lite"/>
    </source>
</evidence>